<dbReference type="PANTHER" id="PTHR16320">
    <property type="entry name" value="SPHINGOMYELINASE FAMILY MEMBER"/>
    <property type="match status" value="1"/>
</dbReference>
<dbReference type="Gene3D" id="3.60.10.10">
    <property type="entry name" value="Endonuclease/exonuclease/phosphatase"/>
    <property type="match status" value="1"/>
</dbReference>
<evidence type="ECO:0000313" key="2">
    <source>
        <dbReference type="Proteomes" id="UP000271227"/>
    </source>
</evidence>
<dbReference type="InParanoid" id="A0A3M0CIR3"/>
<dbReference type="InterPro" id="IPR036691">
    <property type="entry name" value="Endo/exonu/phosph_ase_sf"/>
</dbReference>
<gene>
    <name evidence="1" type="ORF">BXY39_1395</name>
</gene>
<proteinExistence type="predicted"/>
<keyword evidence="2" id="KW-1185">Reference proteome</keyword>
<comment type="caution">
    <text evidence="1">The sequence shown here is derived from an EMBL/GenBank/DDBJ whole genome shotgun (WGS) entry which is preliminary data.</text>
</comment>
<dbReference type="EMBL" id="REFR01000010">
    <property type="protein sequence ID" value="RMB08755.1"/>
    <property type="molecule type" value="Genomic_DNA"/>
</dbReference>
<protein>
    <submittedName>
        <fullName evidence="1">Uncharacterized protein</fullName>
    </submittedName>
</protein>
<dbReference type="GO" id="GO:0004767">
    <property type="term" value="F:sphingomyelin phosphodiesterase activity"/>
    <property type="evidence" value="ECO:0007669"/>
    <property type="project" value="InterPro"/>
</dbReference>
<dbReference type="SUPFAM" id="SSF56219">
    <property type="entry name" value="DNase I-like"/>
    <property type="match status" value="1"/>
</dbReference>
<accession>A0A3M0CIR3</accession>
<dbReference type="PANTHER" id="PTHR16320:SF23">
    <property type="entry name" value="SPHINGOMYELINASE C 1"/>
    <property type="match status" value="1"/>
</dbReference>
<reference evidence="1 2" key="1">
    <citation type="submission" date="2018-10" db="EMBL/GenBank/DDBJ databases">
        <title>Genomic Encyclopedia of Archaeal and Bacterial Type Strains, Phase II (KMG-II): from individual species to whole genera.</title>
        <authorList>
            <person name="Goeker M."/>
        </authorList>
    </citation>
    <scope>NUCLEOTIDE SEQUENCE [LARGE SCALE GENOMIC DNA]</scope>
    <source>
        <strain evidence="1 2">DSM 25217</strain>
    </source>
</reference>
<evidence type="ECO:0000313" key="1">
    <source>
        <dbReference type="EMBL" id="RMB08755.1"/>
    </source>
</evidence>
<name>A0A3M0CIR3_9PROT</name>
<dbReference type="Proteomes" id="UP000271227">
    <property type="component" value="Unassembled WGS sequence"/>
</dbReference>
<dbReference type="AlphaFoldDB" id="A0A3M0CIR3"/>
<dbReference type="InterPro" id="IPR038772">
    <property type="entry name" value="Sph/SMPD2-like"/>
</dbReference>
<organism evidence="1 2">
    <name type="scientific">Eilatimonas milleporae</name>
    <dbReference type="NCBI Taxonomy" id="911205"/>
    <lineage>
        <taxon>Bacteria</taxon>
        <taxon>Pseudomonadati</taxon>
        <taxon>Pseudomonadota</taxon>
        <taxon>Alphaproteobacteria</taxon>
        <taxon>Kordiimonadales</taxon>
        <taxon>Kordiimonadaceae</taxon>
        <taxon>Eilatimonas</taxon>
    </lineage>
</organism>
<sequence length="367" mass="41271">MLVGALGACTTRMAEPPLPQQTIVQPPEITVDPDTGEHSLYLSVLIYNIAALPWPIKANRTRAIRLIGAELAAMRTRGEEPDIVMIQEGFRRSIKELIRASGYPNWVRGPKTGDTMPKYSERAPEAFRSESYFWKGERLGKIMDSGLYILSNWPIVAKGTQAFYRHECAGFDCGANKGILSADIAVPGMPGTLQLYTTHLNSRGSTGVPEARSLIAHTLQIDHLDEYFDARWDREQPVIFGGDFNMKSARDRLDYAVGRHSVLTDTPVFIVQHYCTVLVRDCDVRMSYDSDEPWLDTNDLQGWVPGRYVHVRAVEVDAWFDTPYPGAPKIRGRTTLSDHDGLFVRYRLSWTPQAPAAKKESRARTVE</sequence>